<dbReference type="InterPro" id="IPR036390">
    <property type="entry name" value="WH_DNA-bd_sf"/>
</dbReference>
<keyword evidence="2" id="KW-0805">Transcription regulation</keyword>
<dbReference type="Gene3D" id="1.10.10.10">
    <property type="entry name" value="Winged helix-like DNA-binding domain superfamily/Winged helix DNA-binding domain"/>
    <property type="match status" value="1"/>
</dbReference>
<name>A0A7W6FNY0_9SPHN</name>
<dbReference type="InterPro" id="IPR050950">
    <property type="entry name" value="HTH-type_LysR_regulators"/>
</dbReference>
<dbReference type="GO" id="GO:0003677">
    <property type="term" value="F:DNA binding"/>
    <property type="evidence" value="ECO:0007669"/>
    <property type="project" value="UniProtKB-KW"/>
</dbReference>
<dbReference type="Pfam" id="PF03466">
    <property type="entry name" value="LysR_substrate"/>
    <property type="match status" value="1"/>
</dbReference>
<keyword evidence="3 6" id="KW-0238">DNA-binding</keyword>
<dbReference type="RefSeq" id="WP_188070726.1">
    <property type="nucleotide sequence ID" value="NZ_BSPS01000050.1"/>
</dbReference>
<dbReference type="InterPro" id="IPR036388">
    <property type="entry name" value="WH-like_DNA-bd_sf"/>
</dbReference>
<dbReference type="InterPro" id="IPR005119">
    <property type="entry name" value="LysR_subst-bd"/>
</dbReference>
<dbReference type="InterPro" id="IPR000847">
    <property type="entry name" value="LysR_HTH_N"/>
</dbReference>
<organism evidence="6 7">
    <name type="scientific">Sphingobium jiangsuense</name>
    <dbReference type="NCBI Taxonomy" id="870476"/>
    <lineage>
        <taxon>Bacteria</taxon>
        <taxon>Pseudomonadati</taxon>
        <taxon>Pseudomonadota</taxon>
        <taxon>Alphaproteobacteria</taxon>
        <taxon>Sphingomonadales</taxon>
        <taxon>Sphingomonadaceae</taxon>
        <taxon>Sphingobium</taxon>
    </lineage>
</organism>
<dbReference type="PANTHER" id="PTHR30419">
    <property type="entry name" value="HTH-TYPE TRANSCRIPTIONAL REGULATOR YBHD"/>
    <property type="match status" value="1"/>
</dbReference>
<keyword evidence="7" id="KW-1185">Reference proteome</keyword>
<evidence type="ECO:0000256" key="3">
    <source>
        <dbReference type="ARBA" id="ARBA00023125"/>
    </source>
</evidence>
<evidence type="ECO:0000256" key="4">
    <source>
        <dbReference type="ARBA" id="ARBA00023163"/>
    </source>
</evidence>
<evidence type="ECO:0000313" key="6">
    <source>
        <dbReference type="EMBL" id="MBB3925185.1"/>
    </source>
</evidence>
<dbReference type="SUPFAM" id="SSF53850">
    <property type="entry name" value="Periplasmic binding protein-like II"/>
    <property type="match status" value="1"/>
</dbReference>
<dbReference type="CDD" id="cd05466">
    <property type="entry name" value="PBP2_LTTR_substrate"/>
    <property type="match status" value="1"/>
</dbReference>
<dbReference type="GO" id="GO:0005829">
    <property type="term" value="C:cytosol"/>
    <property type="evidence" value="ECO:0007669"/>
    <property type="project" value="TreeGrafter"/>
</dbReference>
<evidence type="ECO:0000259" key="5">
    <source>
        <dbReference type="PROSITE" id="PS50931"/>
    </source>
</evidence>
<evidence type="ECO:0000256" key="1">
    <source>
        <dbReference type="ARBA" id="ARBA00009437"/>
    </source>
</evidence>
<dbReference type="GO" id="GO:0003700">
    <property type="term" value="F:DNA-binding transcription factor activity"/>
    <property type="evidence" value="ECO:0007669"/>
    <property type="project" value="InterPro"/>
</dbReference>
<dbReference type="PROSITE" id="PS50931">
    <property type="entry name" value="HTH_LYSR"/>
    <property type="match status" value="1"/>
</dbReference>
<comment type="caution">
    <text evidence="6">The sequence shown here is derived from an EMBL/GenBank/DDBJ whole genome shotgun (WGS) entry which is preliminary data.</text>
</comment>
<keyword evidence="4" id="KW-0804">Transcription</keyword>
<evidence type="ECO:0000313" key="7">
    <source>
        <dbReference type="Proteomes" id="UP000571950"/>
    </source>
</evidence>
<reference evidence="6 7" key="1">
    <citation type="submission" date="2020-08" db="EMBL/GenBank/DDBJ databases">
        <title>Genomic Encyclopedia of Type Strains, Phase IV (KMG-IV): sequencing the most valuable type-strain genomes for metagenomic binning, comparative biology and taxonomic classification.</title>
        <authorList>
            <person name="Goeker M."/>
        </authorList>
    </citation>
    <scope>NUCLEOTIDE SEQUENCE [LARGE SCALE GENOMIC DNA]</scope>
    <source>
        <strain evidence="6 7">DSM 26189</strain>
    </source>
</reference>
<protein>
    <submittedName>
        <fullName evidence="6">DNA-binding transcriptional LysR family regulator</fullName>
    </submittedName>
</protein>
<accession>A0A7W6FNY0</accession>
<proteinExistence type="inferred from homology"/>
<dbReference type="AlphaFoldDB" id="A0A7W6FNY0"/>
<dbReference type="Proteomes" id="UP000571950">
    <property type="component" value="Unassembled WGS sequence"/>
</dbReference>
<dbReference type="Gene3D" id="3.40.190.10">
    <property type="entry name" value="Periplasmic binding protein-like II"/>
    <property type="match status" value="2"/>
</dbReference>
<feature type="domain" description="HTH lysR-type" evidence="5">
    <location>
        <begin position="1"/>
        <end position="58"/>
    </location>
</feature>
<comment type="similarity">
    <text evidence="1">Belongs to the LysR transcriptional regulatory family.</text>
</comment>
<dbReference type="Pfam" id="PF00126">
    <property type="entry name" value="HTH_1"/>
    <property type="match status" value="1"/>
</dbReference>
<dbReference type="EMBL" id="JACIDT010000002">
    <property type="protein sequence ID" value="MBB3925185.1"/>
    <property type="molecule type" value="Genomic_DNA"/>
</dbReference>
<dbReference type="FunFam" id="1.10.10.10:FF:000001">
    <property type="entry name" value="LysR family transcriptional regulator"/>
    <property type="match status" value="1"/>
</dbReference>
<dbReference type="PRINTS" id="PR00039">
    <property type="entry name" value="HTHLYSR"/>
</dbReference>
<dbReference type="SUPFAM" id="SSF46785">
    <property type="entry name" value="Winged helix' DNA-binding domain"/>
    <property type="match status" value="1"/>
</dbReference>
<evidence type="ECO:0000256" key="2">
    <source>
        <dbReference type="ARBA" id="ARBA00023015"/>
    </source>
</evidence>
<sequence>MESRQVRHFLAAYDMGSFASAAQALGLSQQAISKSILRLEAQLGVRLFERDGRRVRPTAYAELFLPHARTIAAETDRFRADLGDMLGGRQGRLRIGVGPSAAADVVAGAVRMLTVERPDVRLSVMAGIYEMMVSDLLLGKLDVIVAVRQVDRPDPLIREEALGDIHYVVLAGAEHPLAGRGRLSLTDLSGAKWLAGANIGAVEQAIEASFRAAGVPRPRPEIETTSVIFTVAMLDAGMHLAILPEMLMARDLRAGRIVKIDVDAEPWTRPLIVATRVRAPKPPIVDAFMSSLERVMPGRDKRPAG</sequence>
<gene>
    <name evidence="6" type="ORF">GGR43_000886</name>
</gene>